<gene>
    <name evidence="3" type="ORF">SAMN06265222_1011013</name>
</gene>
<dbReference type="EMBL" id="FXUG01000001">
    <property type="protein sequence ID" value="SMP43832.1"/>
    <property type="molecule type" value="Genomic_DNA"/>
</dbReference>
<keyword evidence="4" id="KW-1185">Reference proteome</keyword>
<feature type="signal peptide" evidence="2">
    <location>
        <begin position="1"/>
        <end position="26"/>
    </location>
</feature>
<evidence type="ECO:0008006" key="5">
    <source>
        <dbReference type="Google" id="ProtNLM"/>
    </source>
</evidence>
<sequence length="190" mass="20308">MSTVCRLTTVVALLLHLIFGCSLHHATACGTHGFDDCNHACGTSEAPGVHQDHDCAHAHSCSDGHNDNHDDGDSDRHSDHDPTGHGCSSNKQLIVHQDLVSETITCNGQCQSVPCDGDHPGCHGDVECSFVPSSDVVFFTDAPFVAFVVYDHDPLVTASNAALVRGLHERHQVHAVDSLSHCASLCTWLI</sequence>
<feature type="compositionally biased region" description="Basic and acidic residues" evidence="1">
    <location>
        <begin position="66"/>
        <end position="83"/>
    </location>
</feature>
<evidence type="ECO:0000313" key="4">
    <source>
        <dbReference type="Proteomes" id="UP001158067"/>
    </source>
</evidence>
<feature type="chain" id="PRO_5046367205" description="Secreted protein" evidence="2">
    <location>
        <begin position="27"/>
        <end position="190"/>
    </location>
</feature>
<evidence type="ECO:0000256" key="1">
    <source>
        <dbReference type="SAM" id="MobiDB-lite"/>
    </source>
</evidence>
<dbReference type="Proteomes" id="UP001158067">
    <property type="component" value="Unassembled WGS sequence"/>
</dbReference>
<dbReference type="PROSITE" id="PS51257">
    <property type="entry name" value="PROKAR_LIPOPROTEIN"/>
    <property type="match status" value="1"/>
</dbReference>
<feature type="region of interest" description="Disordered" evidence="1">
    <location>
        <begin position="66"/>
        <end position="89"/>
    </location>
</feature>
<organism evidence="3 4">
    <name type="scientific">Neorhodopirellula lusitana</name>
    <dbReference type="NCBI Taxonomy" id="445327"/>
    <lineage>
        <taxon>Bacteria</taxon>
        <taxon>Pseudomonadati</taxon>
        <taxon>Planctomycetota</taxon>
        <taxon>Planctomycetia</taxon>
        <taxon>Pirellulales</taxon>
        <taxon>Pirellulaceae</taxon>
        <taxon>Neorhodopirellula</taxon>
    </lineage>
</organism>
<comment type="caution">
    <text evidence="3">The sequence shown here is derived from an EMBL/GenBank/DDBJ whole genome shotgun (WGS) entry which is preliminary data.</text>
</comment>
<name>A0ABY1PRG4_9BACT</name>
<reference evidence="3 4" key="1">
    <citation type="submission" date="2017-05" db="EMBL/GenBank/DDBJ databases">
        <authorList>
            <person name="Varghese N."/>
            <person name="Submissions S."/>
        </authorList>
    </citation>
    <scope>NUCLEOTIDE SEQUENCE [LARGE SCALE GENOMIC DNA]</scope>
    <source>
        <strain evidence="3 4">DSM 25457</strain>
    </source>
</reference>
<evidence type="ECO:0000256" key="2">
    <source>
        <dbReference type="SAM" id="SignalP"/>
    </source>
</evidence>
<keyword evidence="2" id="KW-0732">Signal</keyword>
<protein>
    <recommendedName>
        <fullName evidence="5">Secreted protein</fullName>
    </recommendedName>
</protein>
<accession>A0ABY1PRG4</accession>
<evidence type="ECO:0000313" key="3">
    <source>
        <dbReference type="EMBL" id="SMP43832.1"/>
    </source>
</evidence>
<proteinExistence type="predicted"/>